<sequence length="312" mass="33142">MPHGSGAPSPSPPRPSSKPNRDRKEQGRVSKNHRPTQRVNIRAAVQRWSEAPEDASMSRTVSGSLGAGEEFFPPPTSTPDTPASPSPPPHAAPPSWTAPARTASAPEPMDVAPPRPTTAARDMGVTHPTAATSATPRPTPRSPLRTALAHPADATAKAARAHATTSTSAPKTSHKPPSGSKTSTAPPRSKRPHQPATAPTQSAPPRAAPGLPTEGWQSWSGEESSTSYCRCQRCARPTLRASYALGVDICINQQPTRVFAFYRPPHYRLAVSDVHTLLDSPLPTIIAGDFNLKHTAWNANANTREGSRLLDD</sequence>
<feature type="region of interest" description="Disordered" evidence="1">
    <location>
        <begin position="1"/>
        <end position="222"/>
    </location>
</feature>
<dbReference type="EMBL" id="JACEFF010000049">
    <property type="protein sequence ID" value="KAH9645341.1"/>
    <property type="molecule type" value="Genomic_DNA"/>
</dbReference>
<dbReference type="AlphaFoldDB" id="A0A922MYY0"/>
<dbReference type="Pfam" id="PF14529">
    <property type="entry name" value="Exo_endo_phos_2"/>
    <property type="match status" value="1"/>
</dbReference>
<comment type="caution">
    <text evidence="3">The sequence shown here is derived from an EMBL/GenBank/DDBJ whole genome shotgun (WGS) entry which is preliminary data.</text>
</comment>
<evidence type="ECO:0000256" key="1">
    <source>
        <dbReference type="SAM" id="MobiDB-lite"/>
    </source>
</evidence>
<dbReference type="Gene3D" id="3.60.10.10">
    <property type="entry name" value="Endonuclease/exonuclease/phosphatase"/>
    <property type="match status" value="1"/>
</dbReference>
<accession>A0A922MYY0</accession>
<protein>
    <recommendedName>
        <fullName evidence="2">Endonuclease/exonuclease/phosphatase domain-containing protein</fullName>
    </recommendedName>
</protein>
<feature type="compositionally biased region" description="Low complexity" evidence="1">
    <location>
        <begin position="128"/>
        <end position="170"/>
    </location>
</feature>
<feature type="compositionally biased region" description="Basic and acidic residues" evidence="1">
    <location>
        <begin position="19"/>
        <end position="28"/>
    </location>
</feature>
<dbReference type="SUPFAM" id="SSF56219">
    <property type="entry name" value="DNase I-like"/>
    <property type="match status" value="1"/>
</dbReference>
<dbReference type="InterPro" id="IPR005135">
    <property type="entry name" value="Endo/exonuclease/phosphatase"/>
</dbReference>
<dbReference type="Proteomes" id="UP000814243">
    <property type="component" value="Unassembled WGS sequence"/>
</dbReference>
<evidence type="ECO:0000259" key="2">
    <source>
        <dbReference type="Pfam" id="PF14529"/>
    </source>
</evidence>
<organism evidence="3 4">
    <name type="scientific">Spodoptera exigua</name>
    <name type="common">Beet armyworm</name>
    <name type="synonym">Noctua fulgens</name>
    <dbReference type="NCBI Taxonomy" id="7107"/>
    <lineage>
        <taxon>Eukaryota</taxon>
        <taxon>Metazoa</taxon>
        <taxon>Ecdysozoa</taxon>
        <taxon>Arthropoda</taxon>
        <taxon>Hexapoda</taxon>
        <taxon>Insecta</taxon>
        <taxon>Pterygota</taxon>
        <taxon>Neoptera</taxon>
        <taxon>Endopterygota</taxon>
        <taxon>Lepidoptera</taxon>
        <taxon>Glossata</taxon>
        <taxon>Ditrysia</taxon>
        <taxon>Noctuoidea</taxon>
        <taxon>Noctuidae</taxon>
        <taxon>Amphipyrinae</taxon>
        <taxon>Spodoptera</taxon>
    </lineage>
</organism>
<feature type="compositionally biased region" description="Low complexity" evidence="1">
    <location>
        <begin position="194"/>
        <end position="222"/>
    </location>
</feature>
<name>A0A922MYY0_SPOEX</name>
<evidence type="ECO:0000313" key="4">
    <source>
        <dbReference type="Proteomes" id="UP000814243"/>
    </source>
</evidence>
<feature type="compositionally biased region" description="Pro residues" evidence="1">
    <location>
        <begin position="72"/>
        <end position="92"/>
    </location>
</feature>
<dbReference type="InterPro" id="IPR036691">
    <property type="entry name" value="Endo/exonu/phosph_ase_sf"/>
</dbReference>
<reference evidence="3" key="1">
    <citation type="journal article" date="2021" name="G3 (Bethesda)">
        <title>Genome and transcriptome analysis of the beet armyworm Spodoptera exigua reveals targets for pest control. .</title>
        <authorList>
            <person name="Simon S."/>
            <person name="Breeschoten T."/>
            <person name="Jansen H.J."/>
            <person name="Dirks R.P."/>
            <person name="Schranz M.E."/>
            <person name="Ros V.I.D."/>
        </authorList>
    </citation>
    <scope>NUCLEOTIDE SEQUENCE</scope>
    <source>
        <strain evidence="3">TB_SE_WUR_2020</strain>
    </source>
</reference>
<evidence type="ECO:0000313" key="3">
    <source>
        <dbReference type="EMBL" id="KAH9645341.1"/>
    </source>
</evidence>
<feature type="non-terminal residue" evidence="3">
    <location>
        <position position="1"/>
    </location>
</feature>
<gene>
    <name evidence="3" type="ORF">HF086_002967</name>
</gene>
<dbReference type="GO" id="GO:0003824">
    <property type="term" value="F:catalytic activity"/>
    <property type="evidence" value="ECO:0007669"/>
    <property type="project" value="InterPro"/>
</dbReference>
<proteinExistence type="predicted"/>
<feature type="domain" description="Endonuclease/exonuclease/phosphatase" evidence="2">
    <location>
        <begin position="257"/>
        <end position="311"/>
    </location>
</feature>